<dbReference type="Proteomes" id="UP000694389">
    <property type="component" value="Unassembled WGS sequence"/>
</dbReference>
<evidence type="ECO:0000256" key="1">
    <source>
        <dbReference type="ARBA" id="ARBA00004402"/>
    </source>
</evidence>
<evidence type="ECO:0000256" key="11">
    <source>
        <dbReference type="ARBA" id="ARBA00023157"/>
    </source>
</evidence>
<evidence type="ECO:0000313" key="17">
    <source>
        <dbReference type="Proteomes" id="UP000694389"/>
    </source>
</evidence>
<keyword evidence="10" id="KW-0564">Palmitate</keyword>
<evidence type="ECO:0000256" key="7">
    <source>
        <dbReference type="ARBA" id="ARBA00022870"/>
    </source>
</evidence>
<keyword evidence="6 15" id="KW-0812">Transmembrane</keyword>
<evidence type="ECO:0000256" key="12">
    <source>
        <dbReference type="ARBA" id="ARBA00023180"/>
    </source>
</evidence>
<dbReference type="GeneTree" id="ENSGT00530000064449"/>
<name>A0A8C4HL82_DICLA</name>
<keyword evidence="13" id="KW-0449">Lipoprotein</keyword>
<protein>
    <submittedName>
        <fullName evidence="16">Uncharacterized protein</fullName>
    </submittedName>
</protein>
<keyword evidence="7" id="KW-1043">Host membrane</keyword>
<sequence>MCRPEDRIGWLGVCLGFALFVVVPVLIWERVQTTERTGNTPKDMLRTGPVTHTHSHTPTHLNRSRRSLPVQYDKHKDKCLARYGGIELNYTLGSISTYQFDLCNVINCGGRNEEWIGYDTYLCGFPWFGTKSITWCERWSNVIASSSTTWQPLGRIYMGIDLPTKIKYRRRQGNKGGNPVHLSLLGFNTNPWIDQIWTMAECGSFSNSAYLVVGIDQSGADTMALIKINFLRSPTPIYLSTSSSAATAKPNITLVTLNEQGLVDIHVKTPLSPAESIAVATGYTDRNEWLGWIAATAASLKMTTCIACSTARPILITVPAPLHAVADPAGFHCMLALTMQKVPVNCGNLSEVYPAVTNHTIPPVFTPKEGNYTCFTRNTGPPIGEIDPSWCNHMINITTWTNATDMVWARADLFWYCGQNTIRPQLPANWRGTCALVRLAMPLTLFGAYDKHVTPRRPRRSVKTDAFDFSSETYIDVIGIPRGIPDCYKLADPIASGFENLPLICSFPSHS</sequence>
<keyword evidence="8 15" id="KW-1133">Transmembrane helix</keyword>
<evidence type="ECO:0000256" key="13">
    <source>
        <dbReference type="ARBA" id="ARBA00023288"/>
    </source>
</evidence>
<evidence type="ECO:0000256" key="2">
    <source>
        <dbReference type="ARBA" id="ARBA00004531"/>
    </source>
</evidence>
<feature type="compositionally biased region" description="Basic residues" evidence="14">
    <location>
        <begin position="53"/>
        <end position="63"/>
    </location>
</feature>
<evidence type="ECO:0000313" key="16">
    <source>
        <dbReference type="Ensembl" id="ENSDLAP00005044245.2"/>
    </source>
</evidence>
<accession>A0A8C4HL82</accession>
<dbReference type="PANTHER" id="PTHR10424:SF81">
    <property type="entry name" value="ERVV2 PROTEIN"/>
    <property type="match status" value="1"/>
</dbReference>
<dbReference type="PANTHER" id="PTHR10424">
    <property type="entry name" value="VIRAL ENVELOPE PROTEIN"/>
    <property type="match status" value="1"/>
</dbReference>
<evidence type="ECO:0000256" key="4">
    <source>
        <dbReference type="ARBA" id="ARBA00022511"/>
    </source>
</evidence>
<comment type="subcellular location">
    <subcellularLocation>
        <location evidence="1">Host cell membrane</location>
        <topology evidence="1">Single-pass type I membrane protein</topology>
    </subcellularLocation>
    <subcellularLocation>
        <location evidence="2">Host endomembrane system</location>
        <topology evidence="2">Peripheral membrane protein</topology>
    </subcellularLocation>
    <subcellularLocation>
        <location evidence="3">Virion membrane</location>
        <topology evidence="3">Single-pass type I membrane protein</topology>
    </subcellularLocation>
</comment>
<dbReference type="InterPro" id="IPR018154">
    <property type="entry name" value="TLV/ENV_coat_polyprotein"/>
</dbReference>
<evidence type="ECO:0000256" key="10">
    <source>
        <dbReference type="ARBA" id="ARBA00023139"/>
    </source>
</evidence>
<keyword evidence="17" id="KW-1185">Reference proteome</keyword>
<feature type="region of interest" description="Disordered" evidence="14">
    <location>
        <begin position="38"/>
        <end position="63"/>
    </location>
</feature>
<reference evidence="16" key="2">
    <citation type="submission" date="2025-09" db="UniProtKB">
        <authorList>
            <consortium name="Ensembl"/>
        </authorList>
    </citation>
    <scope>IDENTIFICATION</scope>
</reference>
<evidence type="ECO:0000256" key="8">
    <source>
        <dbReference type="ARBA" id="ARBA00022989"/>
    </source>
</evidence>
<evidence type="ECO:0000256" key="3">
    <source>
        <dbReference type="ARBA" id="ARBA00004563"/>
    </source>
</evidence>
<feature type="transmembrane region" description="Helical" evidence="15">
    <location>
        <begin position="7"/>
        <end position="28"/>
    </location>
</feature>
<keyword evidence="4" id="KW-1032">Host cell membrane</keyword>
<keyword evidence="9 15" id="KW-0472">Membrane</keyword>
<dbReference type="Ensembl" id="ENSDLAT00005047231.2">
    <property type="protein sequence ID" value="ENSDLAP00005044245.2"/>
    <property type="gene ID" value="ENSDLAG00005019649.2"/>
</dbReference>
<reference evidence="16" key="1">
    <citation type="submission" date="2025-08" db="UniProtKB">
        <authorList>
            <consortium name="Ensembl"/>
        </authorList>
    </citation>
    <scope>IDENTIFICATION</scope>
</reference>
<evidence type="ECO:0000256" key="5">
    <source>
        <dbReference type="ARBA" id="ARBA00022581"/>
    </source>
</evidence>
<evidence type="ECO:0000256" key="15">
    <source>
        <dbReference type="SAM" id="Phobius"/>
    </source>
</evidence>
<organism evidence="16 17">
    <name type="scientific">Dicentrarchus labrax</name>
    <name type="common">European seabass</name>
    <name type="synonym">Morone labrax</name>
    <dbReference type="NCBI Taxonomy" id="13489"/>
    <lineage>
        <taxon>Eukaryota</taxon>
        <taxon>Metazoa</taxon>
        <taxon>Chordata</taxon>
        <taxon>Craniata</taxon>
        <taxon>Vertebrata</taxon>
        <taxon>Euteleostomi</taxon>
        <taxon>Actinopterygii</taxon>
        <taxon>Neopterygii</taxon>
        <taxon>Teleostei</taxon>
        <taxon>Neoteleostei</taxon>
        <taxon>Acanthomorphata</taxon>
        <taxon>Eupercaria</taxon>
        <taxon>Moronidae</taxon>
        <taxon>Dicentrarchus</taxon>
    </lineage>
</organism>
<proteinExistence type="predicted"/>
<keyword evidence="5" id="KW-0945">Host-virus interaction</keyword>
<keyword evidence="11" id="KW-1015">Disulfide bond</keyword>
<evidence type="ECO:0000256" key="6">
    <source>
        <dbReference type="ARBA" id="ARBA00022692"/>
    </source>
</evidence>
<evidence type="ECO:0000256" key="14">
    <source>
        <dbReference type="SAM" id="MobiDB-lite"/>
    </source>
</evidence>
<dbReference type="AlphaFoldDB" id="A0A8C4HL82"/>
<keyword evidence="12" id="KW-0325">Glycoprotein</keyword>
<evidence type="ECO:0000256" key="9">
    <source>
        <dbReference type="ARBA" id="ARBA00023136"/>
    </source>
</evidence>